<sequence>MTSEFSEMEMVGCSCWRGLGLLDLRARGGSGAWVAAGSEGGVELGSVRKEERAAVVIIVVMATVKG</sequence>
<protein>
    <submittedName>
        <fullName evidence="1">Uncharacterized protein</fullName>
    </submittedName>
</protein>
<evidence type="ECO:0000313" key="2">
    <source>
        <dbReference type="Proteomes" id="UP000507245"/>
    </source>
</evidence>
<name>A0A6J5XFC1_PRUAR</name>
<reference evidence="2" key="1">
    <citation type="journal article" date="2020" name="Genome Biol.">
        <title>Gamete binning: chromosome-level and haplotype-resolved genome assembly enabled by high-throughput single-cell sequencing of gamete genomes.</title>
        <authorList>
            <person name="Campoy J.A."/>
            <person name="Sun H."/>
            <person name="Goel M."/>
            <person name="Jiao W.-B."/>
            <person name="Folz-Donahue K."/>
            <person name="Wang N."/>
            <person name="Rubio M."/>
            <person name="Liu C."/>
            <person name="Kukat C."/>
            <person name="Ruiz D."/>
            <person name="Huettel B."/>
            <person name="Schneeberger K."/>
        </authorList>
    </citation>
    <scope>NUCLEOTIDE SEQUENCE [LARGE SCALE GENOMIC DNA]</scope>
    <source>
        <strain evidence="2">cv. Rojo Pasion</strain>
    </source>
</reference>
<dbReference type="Proteomes" id="UP000507245">
    <property type="component" value="Unassembled WGS sequence"/>
</dbReference>
<keyword evidence="2" id="KW-1185">Reference proteome</keyword>
<gene>
    <name evidence="1" type="ORF">ORAREDHAP_LOCUS32519</name>
</gene>
<dbReference type="AlphaFoldDB" id="A0A6J5XFC1"/>
<evidence type="ECO:0000313" key="1">
    <source>
        <dbReference type="EMBL" id="CAB4310585.1"/>
    </source>
</evidence>
<organism evidence="1 2">
    <name type="scientific">Prunus armeniaca</name>
    <name type="common">Apricot</name>
    <name type="synonym">Armeniaca vulgaris</name>
    <dbReference type="NCBI Taxonomy" id="36596"/>
    <lineage>
        <taxon>Eukaryota</taxon>
        <taxon>Viridiplantae</taxon>
        <taxon>Streptophyta</taxon>
        <taxon>Embryophyta</taxon>
        <taxon>Tracheophyta</taxon>
        <taxon>Spermatophyta</taxon>
        <taxon>Magnoliopsida</taxon>
        <taxon>eudicotyledons</taxon>
        <taxon>Gunneridae</taxon>
        <taxon>Pentapetalae</taxon>
        <taxon>rosids</taxon>
        <taxon>fabids</taxon>
        <taxon>Rosales</taxon>
        <taxon>Rosaceae</taxon>
        <taxon>Amygdaloideae</taxon>
        <taxon>Amygdaleae</taxon>
        <taxon>Prunus</taxon>
    </lineage>
</organism>
<accession>A0A6J5XFC1</accession>
<proteinExistence type="predicted"/>
<dbReference type="EMBL" id="CAEKKB010000005">
    <property type="protein sequence ID" value="CAB4310585.1"/>
    <property type="molecule type" value="Genomic_DNA"/>
</dbReference>